<reference evidence="2" key="1">
    <citation type="submission" date="2020-10" db="EMBL/GenBank/DDBJ databases">
        <authorList>
            <person name="Lu T."/>
            <person name="Wang Q."/>
            <person name="Han X."/>
        </authorList>
    </citation>
    <scope>NUCLEOTIDE SEQUENCE</scope>
    <source>
        <strain evidence="2">WQ 117</strain>
    </source>
</reference>
<protein>
    <submittedName>
        <fullName evidence="2">Carboxypeptidase-like regulatory domain-containing protein</fullName>
    </submittedName>
</protein>
<evidence type="ECO:0000313" key="3">
    <source>
        <dbReference type="Proteomes" id="UP000608754"/>
    </source>
</evidence>
<keyword evidence="1" id="KW-0732">Signal</keyword>
<keyword evidence="2" id="KW-0378">Hydrolase</keyword>
<dbReference type="EMBL" id="JADGIK010000004">
    <property type="protein sequence ID" value="MBF0597097.1"/>
    <property type="molecule type" value="Genomic_DNA"/>
</dbReference>
<dbReference type="Gene3D" id="2.60.40.1120">
    <property type="entry name" value="Carboxypeptidase-like, regulatory domain"/>
    <property type="match status" value="1"/>
</dbReference>
<sequence length="157" mass="17646">MKKLFYLFTLITFCLNAQSINGKILAEETNKGLSYISIYADDNSYLTITDSVGNFSFKKTKNINSIIVDATGYKLQKVNLDHNTLNSLTIVLKEEVIALKEVSIFNKYRKKIKVGNSGATVHVDFNPISDSNRIREIAVRLFIKDSAKLDKVNVGFS</sequence>
<feature type="signal peptide" evidence="1">
    <location>
        <begin position="1"/>
        <end position="19"/>
    </location>
</feature>
<gene>
    <name evidence="2" type="ORF">IM532_06500</name>
</gene>
<comment type="caution">
    <text evidence="2">The sequence shown here is derived from an EMBL/GenBank/DDBJ whole genome shotgun (WGS) entry which is preliminary data.</text>
</comment>
<keyword evidence="2" id="KW-0121">Carboxypeptidase</keyword>
<proteinExistence type="predicted"/>
<accession>A0A8J7FMH1</accession>
<dbReference type="GO" id="GO:0004180">
    <property type="term" value="F:carboxypeptidase activity"/>
    <property type="evidence" value="ECO:0007669"/>
    <property type="project" value="UniProtKB-KW"/>
</dbReference>
<dbReference type="SUPFAM" id="SSF49464">
    <property type="entry name" value="Carboxypeptidase regulatory domain-like"/>
    <property type="match status" value="1"/>
</dbReference>
<dbReference type="RefSeq" id="WP_194182654.1">
    <property type="nucleotide sequence ID" value="NZ_JADGIK010000004.1"/>
</dbReference>
<organism evidence="2 3">
    <name type="scientific">Faecalibacter rhinopitheci</name>
    <dbReference type="NCBI Taxonomy" id="2779678"/>
    <lineage>
        <taxon>Bacteria</taxon>
        <taxon>Pseudomonadati</taxon>
        <taxon>Bacteroidota</taxon>
        <taxon>Flavobacteriia</taxon>
        <taxon>Flavobacteriales</taxon>
        <taxon>Weeksellaceae</taxon>
        <taxon>Faecalibacter</taxon>
    </lineage>
</organism>
<evidence type="ECO:0000256" key="1">
    <source>
        <dbReference type="SAM" id="SignalP"/>
    </source>
</evidence>
<keyword evidence="3" id="KW-1185">Reference proteome</keyword>
<evidence type="ECO:0000313" key="2">
    <source>
        <dbReference type="EMBL" id="MBF0597097.1"/>
    </source>
</evidence>
<dbReference type="Pfam" id="PF13715">
    <property type="entry name" value="CarbopepD_reg_2"/>
    <property type="match status" value="1"/>
</dbReference>
<dbReference type="InterPro" id="IPR008969">
    <property type="entry name" value="CarboxyPept-like_regulatory"/>
</dbReference>
<name>A0A8J7FMH1_9FLAO</name>
<keyword evidence="2" id="KW-0645">Protease</keyword>
<dbReference type="AlphaFoldDB" id="A0A8J7FMH1"/>
<feature type="chain" id="PRO_5035239663" evidence="1">
    <location>
        <begin position="20"/>
        <end position="157"/>
    </location>
</feature>
<dbReference type="Proteomes" id="UP000608754">
    <property type="component" value="Unassembled WGS sequence"/>
</dbReference>